<gene>
    <name evidence="2" type="ORF">DQG23_13950</name>
</gene>
<dbReference type="AlphaFoldDB" id="A0A329MLF6"/>
<dbReference type="InterPro" id="IPR029442">
    <property type="entry name" value="GyrI-like"/>
</dbReference>
<evidence type="ECO:0000259" key="1">
    <source>
        <dbReference type="SMART" id="SM00871"/>
    </source>
</evidence>
<organism evidence="2 3">
    <name type="scientific">Paenibacillus contaminans</name>
    <dbReference type="NCBI Taxonomy" id="450362"/>
    <lineage>
        <taxon>Bacteria</taxon>
        <taxon>Bacillati</taxon>
        <taxon>Bacillota</taxon>
        <taxon>Bacilli</taxon>
        <taxon>Bacillales</taxon>
        <taxon>Paenibacillaceae</taxon>
        <taxon>Paenibacillus</taxon>
    </lineage>
</organism>
<dbReference type="PANTHER" id="PTHR36444">
    <property type="entry name" value="TRANSCRIPTIONAL REGULATOR PROTEIN YOBU-RELATED"/>
    <property type="match status" value="1"/>
</dbReference>
<sequence>MIIETKIIEKPAFSAVGITETIHFDSSVPPSENAIAKLWSRFNARNPEIQGQVGWRGFGLMLQNPDNPPGAPFEYTAAVQIHQDFDIPEGMTRIEVPAARYIVLTHRGPLDGIGDVFGHFWGHLLPNSLYEYDGGTRTGKYEFEFYDQRYTKANDPNSEIDLYFPIRDK</sequence>
<reference evidence="2 3" key="1">
    <citation type="journal article" date="2009" name="Int. J. Syst. Evol. Microbiol.">
        <title>Paenibacillus contaminans sp. nov., isolated from a contaminated laboratory plate.</title>
        <authorList>
            <person name="Chou J.H."/>
            <person name="Lee J.H."/>
            <person name="Lin M.C."/>
            <person name="Chang P.S."/>
            <person name="Arun A.B."/>
            <person name="Young C.C."/>
            <person name="Chen W.M."/>
        </authorList>
    </citation>
    <scope>NUCLEOTIDE SEQUENCE [LARGE SCALE GENOMIC DNA]</scope>
    <source>
        <strain evidence="2 3">CKOBP-6</strain>
    </source>
</reference>
<dbReference type="Proteomes" id="UP000250369">
    <property type="component" value="Unassembled WGS sequence"/>
</dbReference>
<evidence type="ECO:0000313" key="2">
    <source>
        <dbReference type="EMBL" id="RAV20614.1"/>
    </source>
</evidence>
<name>A0A329MLF6_9BACL</name>
<comment type="caution">
    <text evidence="2">The sequence shown here is derived from an EMBL/GenBank/DDBJ whole genome shotgun (WGS) entry which is preliminary data.</text>
</comment>
<dbReference type="EMBL" id="QMFB01000007">
    <property type="protein sequence ID" value="RAV20614.1"/>
    <property type="molecule type" value="Genomic_DNA"/>
</dbReference>
<proteinExistence type="predicted"/>
<dbReference type="OrthoDB" id="9773308at2"/>
<dbReference type="Gene3D" id="3.20.80.10">
    <property type="entry name" value="Regulatory factor, effector binding domain"/>
    <property type="match status" value="1"/>
</dbReference>
<feature type="domain" description="AraC effector-binding" evidence="1">
    <location>
        <begin position="3"/>
        <end position="167"/>
    </location>
</feature>
<dbReference type="InterPro" id="IPR053182">
    <property type="entry name" value="YobU-like_regulator"/>
</dbReference>
<evidence type="ECO:0000313" key="3">
    <source>
        <dbReference type="Proteomes" id="UP000250369"/>
    </source>
</evidence>
<dbReference type="SUPFAM" id="SSF55136">
    <property type="entry name" value="Probable bacterial effector-binding domain"/>
    <property type="match status" value="1"/>
</dbReference>
<dbReference type="InterPro" id="IPR011256">
    <property type="entry name" value="Reg_factor_effector_dom_sf"/>
</dbReference>
<dbReference type="PANTHER" id="PTHR36444:SF2">
    <property type="entry name" value="TRANSCRIPTIONAL REGULATOR PROTEIN YOBU-RELATED"/>
    <property type="match status" value="1"/>
</dbReference>
<dbReference type="RefSeq" id="WP_113031472.1">
    <property type="nucleotide sequence ID" value="NZ_QMFB01000007.1"/>
</dbReference>
<dbReference type="InterPro" id="IPR010499">
    <property type="entry name" value="AraC_E-bd"/>
</dbReference>
<dbReference type="Pfam" id="PF06445">
    <property type="entry name" value="GyrI-like"/>
    <property type="match status" value="1"/>
</dbReference>
<keyword evidence="3" id="KW-1185">Reference proteome</keyword>
<accession>A0A329MLF6</accession>
<dbReference type="SMART" id="SM00871">
    <property type="entry name" value="AraC_E_bind"/>
    <property type="match status" value="1"/>
</dbReference>
<protein>
    <recommendedName>
        <fullName evidence="1">AraC effector-binding domain-containing protein</fullName>
    </recommendedName>
</protein>